<keyword evidence="3" id="KW-1185">Reference proteome</keyword>
<evidence type="ECO:0000256" key="1">
    <source>
        <dbReference type="SAM" id="MobiDB-lite"/>
    </source>
</evidence>
<feature type="region of interest" description="Disordered" evidence="1">
    <location>
        <begin position="1"/>
        <end position="42"/>
    </location>
</feature>
<dbReference type="EMBL" id="BAABAT010000004">
    <property type="protein sequence ID" value="GAA4247657.1"/>
    <property type="molecule type" value="Genomic_DNA"/>
</dbReference>
<dbReference type="Proteomes" id="UP001500620">
    <property type="component" value="Unassembled WGS sequence"/>
</dbReference>
<feature type="compositionally biased region" description="Acidic residues" evidence="1">
    <location>
        <begin position="20"/>
        <end position="30"/>
    </location>
</feature>
<comment type="caution">
    <text evidence="2">The sequence shown here is derived from an EMBL/GenBank/DDBJ whole genome shotgun (WGS) entry which is preliminary data.</text>
</comment>
<feature type="compositionally biased region" description="Gly residues" evidence="1">
    <location>
        <begin position="1"/>
        <end position="12"/>
    </location>
</feature>
<protein>
    <submittedName>
        <fullName evidence="2">Uncharacterized protein</fullName>
    </submittedName>
</protein>
<reference evidence="3" key="1">
    <citation type="journal article" date="2019" name="Int. J. Syst. Evol. Microbiol.">
        <title>The Global Catalogue of Microorganisms (GCM) 10K type strain sequencing project: providing services to taxonomists for standard genome sequencing and annotation.</title>
        <authorList>
            <consortium name="The Broad Institute Genomics Platform"/>
            <consortium name="The Broad Institute Genome Sequencing Center for Infectious Disease"/>
            <person name="Wu L."/>
            <person name="Ma J."/>
        </authorList>
    </citation>
    <scope>NUCLEOTIDE SEQUENCE [LARGE SCALE GENOMIC DNA]</scope>
    <source>
        <strain evidence="3">JCM 17441</strain>
    </source>
</reference>
<name>A0ABP8D528_9ACTN</name>
<proteinExistence type="predicted"/>
<gene>
    <name evidence="2" type="ORF">GCM10022255_024430</name>
</gene>
<sequence>MPRAGTLGGPVGVGDRETEGEAEGAADGDGEGVSTTDGDGDAAVRTADEFVLYQTTTALSTNADASVSTSQARRTMAVLDHDIAGSVGPDPA</sequence>
<evidence type="ECO:0000313" key="3">
    <source>
        <dbReference type="Proteomes" id="UP001500620"/>
    </source>
</evidence>
<accession>A0ABP8D528</accession>
<organism evidence="2 3">
    <name type="scientific">Dactylosporangium darangshiense</name>
    <dbReference type="NCBI Taxonomy" id="579108"/>
    <lineage>
        <taxon>Bacteria</taxon>
        <taxon>Bacillati</taxon>
        <taxon>Actinomycetota</taxon>
        <taxon>Actinomycetes</taxon>
        <taxon>Micromonosporales</taxon>
        <taxon>Micromonosporaceae</taxon>
        <taxon>Dactylosporangium</taxon>
    </lineage>
</organism>
<evidence type="ECO:0000313" key="2">
    <source>
        <dbReference type="EMBL" id="GAA4247657.1"/>
    </source>
</evidence>